<feature type="compositionally biased region" description="Polar residues" evidence="1">
    <location>
        <begin position="1"/>
        <end position="10"/>
    </location>
</feature>
<evidence type="ECO:0000256" key="1">
    <source>
        <dbReference type="SAM" id="MobiDB-lite"/>
    </source>
</evidence>
<proteinExistence type="predicted"/>
<dbReference type="Gene3D" id="1.20.910.10">
    <property type="entry name" value="Heme oxygenase-like"/>
    <property type="match status" value="1"/>
</dbReference>
<dbReference type="Proteomes" id="UP000626210">
    <property type="component" value="Unassembled WGS sequence"/>
</dbReference>
<feature type="region of interest" description="Disordered" evidence="1">
    <location>
        <begin position="443"/>
        <end position="463"/>
    </location>
</feature>
<comment type="caution">
    <text evidence="2">The sequence shown here is derived from an EMBL/GenBank/DDBJ whole genome shotgun (WGS) entry which is preliminary data.</text>
</comment>
<feature type="compositionally biased region" description="Basic and acidic residues" evidence="1">
    <location>
        <begin position="444"/>
        <end position="453"/>
    </location>
</feature>
<dbReference type="SMART" id="SM01236">
    <property type="entry name" value="Haem_oxygenase_2"/>
    <property type="match status" value="1"/>
</dbReference>
<feature type="compositionally biased region" description="Low complexity" evidence="1">
    <location>
        <begin position="454"/>
        <end position="463"/>
    </location>
</feature>
<gene>
    <name evidence="2" type="ORF">GCM10007320_64990</name>
</gene>
<reference evidence="3" key="1">
    <citation type="journal article" date="2019" name="Int. J. Syst. Evol. Microbiol.">
        <title>The Global Catalogue of Microorganisms (GCM) 10K type strain sequencing project: providing services to taxonomists for standard genome sequencing and annotation.</title>
        <authorList>
            <consortium name="The Broad Institute Genomics Platform"/>
            <consortium name="The Broad Institute Genome Sequencing Center for Infectious Disease"/>
            <person name="Wu L."/>
            <person name="Ma J."/>
        </authorList>
    </citation>
    <scope>NUCLEOTIDE SEQUENCE [LARGE SCALE GENOMIC DNA]</scope>
    <source>
        <strain evidence="3">KCTC 23314</strain>
    </source>
</reference>
<dbReference type="EMBL" id="BMYK01000049">
    <property type="protein sequence ID" value="GHD04258.1"/>
    <property type="molecule type" value="Genomic_DNA"/>
</dbReference>
<organism evidence="2 3">
    <name type="scientific">Pseudorhodoferax aquiterrae</name>
    <dbReference type="NCBI Taxonomy" id="747304"/>
    <lineage>
        <taxon>Bacteria</taxon>
        <taxon>Pseudomonadati</taxon>
        <taxon>Pseudomonadota</taxon>
        <taxon>Betaproteobacteria</taxon>
        <taxon>Burkholderiales</taxon>
        <taxon>Comamonadaceae</taxon>
    </lineage>
</organism>
<protein>
    <recommendedName>
        <fullName evidence="4">Heme oxygenase-like protein</fullName>
    </recommendedName>
</protein>
<dbReference type="InterPro" id="IPR016084">
    <property type="entry name" value="Haem_Oase-like_multi-hlx"/>
</dbReference>
<keyword evidence="3" id="KW-1185">Reference proteome</keyword>
<evidence type="ECO:0000313" key="3">
    <source>
        <dbReference type="Proteomes" id="UP000626210"/>
    </source>
</evidence>
<accession>A0ABQ3GF88</accession>
<evidence type="ECO:0008006" key="4">
    <source>
        <dbReference type="Google" id="ProtNLM"/>
    </source>
</evidence>
<dbReference type="RefSeq" id="WP_189691007.1">
    <property type="nucleotide sequence ID" value="NZ_BMYK01000049.1"/>
</dbReference>
<evidence type="ECO:0000313" key="2">
    <source>
        <dbReference type="EMBL" id="GHD04258.1"/>
    </source>
</evidence>
<feature type="region of interest" description="Disordered" evidence="1">
    <location>
        <begin position="1"/>
        <end position="20"/>
    </location>
</feature>
<sequence length="493" mass="54050">MDHDNTSLQNHPAGLASPRCASTTRQAYPCSDDRYPASIGSAIAREPAASFRAVYEELTSRDTPRLQAQRRALALLRDALDAVAGTTDDLPADPQGLDDWMAASAKKATRAYQDYLAQRRAGGPRRFFASRAHALYFLQAVAPTKLVDGSWLFGCLRHARDPRMAGLAQTYLEELGNGDETKNHVLLYRQLLQSHGLNEGAHLADDHFEQGAVQLALGHTTEQMLPEVIGFNLGYEQLPLHLLITAYELNELGLDPYYFTLHVTVDNADSGHACKAVDAVALNASRFPDAGRYWERVRRGYRLNDLGLGTTSIISGFDIGTEVLRIFTAKAVAGAGAHSDYCRIEGRTVNQWLGDPALIGEFQQALVRKGWIVPESDPGQSRFWRPLVGDRAEMFGVFSDYELQVIFDWIRGPQAAADGHRYDAPWPAPRPTRTPTFRAAQRLQEARKARAGDSDTGGSDADGQALLAPGAHWTPQGLEATRSFVAGIRGAQA</sequence>
<name>A0ABQ3GF88_9BURK</name>
<dbReference type="Pfam" id="PF14518">
    <property type="entry name" value="Haem_oxygenas_2"/>
    <property type="match status" value="1"/>
</dbReference>